<evidence type="ECO:0000259" key="1">
    <source>
        <dbReference type="Pfam" id="PF00903"/>
    </source>
</evidence>
<dbReference type="EMBL" id="CP159342">
    <property type="protein sequence ID" value="XCH75972.1"/>
    <property type="molecule type" value="Genomic_DNA"/>
</dbReference>
<feature type="domain" description="Glyoxalase/fosfomycin resistance/dioxygenase" evidence="1">
    <location>
        <begin position="4"/>
        <end position="130"/>
    </location>
</feature>
<dbReference type="Pfam" id="PF00903">
    <property type="entry name" value="Glyoxalase"/>
    <property type="match status" value="1"/>
</dbReference>
<dbReference type="PANTHER" id="PTHR33990">
    <property type="entry name" value="PROTEIN YJDN-RELATED"/>
    <property type="match status" value="1"/>
</dbReference>
<organism evidence="2">
    <name type="scientific">Micromonospora sp. CCTCC AA 2012012</name>
    <dbReference type="NCBI Taxonomy" id="3111921"/>
    <lineage>
        <taxon>Bacteria</taxon>
        <taxon>Bacillati</taxon>
        <taxon>Actinomycetota</taxon>
        <taxon>Actinomycetes</taxon>
        <taxon>Micromonosporales</taxon>
        <taxon>Micromonosporaceae</taxon>
        <taxon>Micromonospora</taxon>
    </lineage>
</organism>
<dbReference type="EMBL" id="CP157762">
    <property type="protein sequence ID" value="XBP95269.1"/>
    <property type="molecule type" value="Genomic_DNA"/>
</dbReference>
<dbReference type="SUPFAM" id="SSF54593">
    <property type="entry name" value="Glyoxalase/Bleomycin resistance protein/Dihydroxybiphenyl dioxygenase"/>
    <property type="match status" value="1"/>
</dbReference>
<protein>
    <submittedName>
        <fullName evidence="2">VOC family protein</fullName>
    </submittedName>
</protein>
<name>A0AAU7MCM2_9ACTN</name>
<dbReference type="CDD" id="cd06588">
    <property type="entry name" value="PhnB_like"/>
    <property type="match status" value="1"/>
</dbReference>
<dbReference type="Gene3D" id="3.10.180.10">
    <property type="entry name" value="2,3-Dihydroxybiphenyl 1,2-Dioxygenase, domain 1"/>
    <property type="match status" value="1"/>
</dbReference>
<dbReference type="InterPro" id="IPR004360">
    <property type="entry name" value="Glyas_Fos-R_dOase_dom"/>
</dbReference>
<sequence>MEARLNPYLSFTGDAREALEFYREVFGGTLTLTTFAEFGNADPALADQIMHGLLHTDDGYVLMAADTPPGMTHTPGSSISLILNGDDADTLRRQWQRLSDSGTVSVQLEKQMWGDEYGDCVDRFGIRWMVNISQSSS</sequence>
<dbReference type="AlphaFoldDB" id="A0AAU7MCM2"/>
<accession>A0AAU7MCM2</accession>
<reference evidence="3" key="2">
    <citation type="submission" date="2024-06" db="EMBL/GenBank/DDBJ databases">
        <title>Micromonospora mangrovi CCTCC AA 2012012 genome sequences.</title>
        <authorList>
            <person name="Gao J."/>
        </authorList>
    </citation>
    <scope>NUCLEOTIDE SEQUENCE</scope>
    <source>
        <strain evidence="3">CCTCC AA 2012012</strain>
    </source>
</reference>
<dbReference type="PANTHER" id="PTHR33990:SF1">
    <property type="entry name" value="PROTEIN YJDN"/>
    <property type="match status" value="1"/>
</dbReference>
<dbReference type="InterPro" id="IPR029068">
    <property type="entry name" value="Glyas_Bleomycin-R_OHBP_Dase"/>
</dbReference>
<gene>
    <name evidence="3" type="ORF">ABUL08_07765</name>
    <name evidence="2" type="ORF">VK199_07720</name>
</gene>
<dbReference type="RefSeq" id="WP_350935927.1">
    <property type="nucleotide sequence ID" value="NZ_CP157762.1"/>
</dbReference>
<reference evidence="2" key="1">
    <citation type="submission" date="2024-01" db="EMBL/GenBank/DDBJ databases">
        <title>The genome sequence of Micromonospora mangrovi CCTCC AA 2012012.</title>
        <authorList>
            <person name="Gao J."/>
        </authorList>
    </citation>
    <scope>NUCLEOTIDE SEQUENCE</scope>
    <source>
        <strain evidence="2">CCTCC AA 2012012</strain>
    </source>
</reference>
<proteinExistence type="predicted"/>
<dbReference type="InterPro" id="IPR028973">
    <property type="entry name" value="PhnB-like"/>
</dbReference>
<evidence type="ECO:0000313" key="3">
    <source>
        <dbReference type="EMBL" id="XCH75972.1"/>
    </source>
</evidence>
<evidence type="ECO:0000313" key="2">
    <source>
        <dbReference type="EMBL" id="XBP95269.1"/>
    </source>
</evidence>